<organism evidence="1">
    <name type="scientific">Schizaphis graminum</name>
    <name type="common">Green bug aphid</name>
    <dbReference type="NCBI Taxonomy" id="13262"/>
    <lineage>
        <taxon>Eukaryota</taxon>
        <taxon>Metazoa</taxon>
        <taxon>Ecdysozoa</taxon>
        <taxon>Arthropoda</taxon>
        <taxon>Hexapoda</taxon>
        <taxon>Insecta</taxon>
        <taxon>Pterygota</taxon>
        <taxon>Neoptera</taxon>
        <taxon>Paraneoptera</taxon>
        <taxon>Hemiptera</taxon>
        <taxon>Sternorrhyncha</taxon>
        <taxon>Aphidomorpha</taxon>
        <taxon>Aphidoidea</taxon>
        <taxon>Aphididae</taxon>
        <taxon>Aphidini</taxon>
        <taxon>Schizaphis</taxon>
    </lineage>
</organism>
<gene>
    <name evidence="1" type="ORF">g.47104</name>
</gene>
<protein>
    <submittedName>
        <fullName evidence="1">Putative RNA-directed DNA polymerase</fullName>
    </submittedName>
</protein>
<dbReference type="AlphaFoldDB" id="A0A2S2PCN4"/>
<evidence type="ECO:0000313" key="1">
    <source>
        <dbReference type="EMBL" id="MBY26696.1"/>
    </source>
</evidence>
<reference evidence="1" key="1">
    <citation type="submission" date="2018-04" db="EMBL/GenBank/DDBJ databases">
        <title>Transcriptome of Schizaphis graminum biotype I.</title>
        <authorList>
            <person name="Scully E.D."/>
            <person name="Geib S.M."/>
            <person name="Palmer N.A."/>
            <person name="Koch K."/>
            <person name="Bradshaw J."/>
            <person name="Heng-Moss T."/>
            <person name="Sarath G."/>
        </authorList>
    </citation>
    <scope>NUCLEOTIDE SEQUENCE</scope>
</reference>
<dbReference type="GO" id="GO:0003964">
    <property type="term" value="F:RNA-directed DNA polymerase activity"/>
    <property type="evidence" value="ECO:0007669"/>
    <property type="project" value="UniProtKB-KW"/>
</dbReference>
<accession>A0A2S2PCN4</accession>
<proteinExistence type="predicted"/>
<dbReference type="PANTHER" id="PTHR47510:SF3">
    <property type="entry name" value="ENDO_EXONUCLEASE_PHOSPHATASE DOMAIN-CONTAINING PROTEIN"/>
    <property type="match status" value="1"/>
</dbReference>
<name>A0A2S2PCN4_SCHGA</name>
<sequence>MPPNKPNKPTLTQGTMDWITFRSSLENKINLNISLKSPNDIDEAVNFLTKSIQETAWSCSSPPTSINTTKNLPLFTRSLIVEKRKARATWQRTRYPSDKRIFNNLTNKLKRHLAQIRSENFAKHLISLSSSDNSLWETTRKILRSQPSVPPLRKTDGTWAINDIEKSNIFRHHLDSTFKPHSDTLTTNQIHKVNHFLLCPLPMSLPPKHIRPSEVKYTIDKSVRKKTPGFDLITAEVASQLPKKVILLLTHIYNSMIRLTYFPALWKFSIIVMIPKPNKPPDIPSSY</sequence>
<keyword evidence="1" id="KW-0548">Nucleotidyltransferase</keyword>
<dbReference type="EMBL" id="GGMR01014077">
    <property type="protein sequence ID" value="MBY26696.1"/>
    <property type="molecule type" value="Transcribed_RNA"/>
</dbReference>
<keyword evidence="1" id="KW-0808">Transferase</keyword>
<keyword evidence="1" id="KW-0695">RNA-directed DNA polymerase</keyword>
<dbReference type="PANTHER" id="PTHR47510">
    <property type="entry name" value="REVERSE TRANSCRIPTASE DOMAIN-CONTAINING PROTEIN"/>
    <property type="match status" value="1"/>
</dbReference>